<evidence type="ECO:0000313" key="16">
    <source>
        <dbReference type="EMBL" id="ABW18517.1"/>
    </source>
</evidence>
<dbReference type="eggNOG" id="COG0126">
    <property type="taxonomic scope" value="Bacteria"/>
</dbReference>
<dbReference type="HOGENOM" id="CLU_025427_0_2_9"/>
<comment type="catalytic activity">
    <reaction evidence="1 12 15">
        <text>(2R)-3-phosphoglycerate + ATP = (2R)-3-phospho-glyceroyl phosphate + ADP</text>
        <dbReference type="Rhea" id="RHEA:14801"/>
        <dbReference type="ChEBI" id="CHEBI:30616"/>
        <dbReference type="ChEBI" id="CHEBI:57604"/>
        <dbReference type="ChEBI" id="CHEBI:58272"/>
        <dbReference type="ChEBI" id="CHEBI:456216"/>
        <dbReference type="EC" id="2.7.2.3"/>
    </reaction>
</comment>
<feature type="binding site" evidence="12">
    <location>
        <position position="155"/>
    </location>
    <ligand>
        <name>substrate</name>
    </ligand>
</feature>
<dbReference type="Proteomes" id="UP000000269">
    <property type="component" value="Chromosome"/>
</dbReference>
<dbReference type="KEGG" id="aoe:Clos_0970"/>
<feature type="binding site" evidence="12 13">
    <location>
        <begin position="22"/>
        <end position="24"/>
    </location>
    <ligand>
        <name>substrate</name>
    </ligand>
</feature>
<dbReference type="FunFam" id="3.40.50.1260:FF:000003">
    <property type="entry name" value="Phosphoglycerate kinase"/>
    <property type="match status" value="1"/>
</dbReference>
<evidence type="ECO:0000256" key="15">
    <source>
        <dbReference type="RuleBase" id="RU000532"/>
    </source>
</evidence>
<keyword evidence="17" id="KW-1185">Reference proteome</keyword>
<dbReference type="RefSeq" id="WP_012158829.1">
    <property type="nucleotide sequence ID" value="NC_009922.1"/>
</dbReference>
<dbReference type="GO" id="GO:0005829">
    <property type="term" value="C:cytosol"/>
    <property type="evidence" value="ECO:0007669"/>
    <property type="project" value="UniProtKB-ARBA"/>
</dbReference>
<evidence type="ECO:0000256" key="12">
    <source>
        <dbReference type="HAMAP-Rule" id="MF_00145"/>
    </source>
</evidence>
<evidence type="ECO:0000256" key="13">
    <source>
        <dbReference type="PIRSR" id="PIRSR000724-1"/>
    </source>
</evidence>
<dbReference type="PIRSF" id="PIRSF000724">
    <property type="entry name" value="Pgk"/>
    <property type="match status" value="1"/>
</dbReference>
<feature type="binding site" evidence="13">
    <location>
        <position position="122"/>
    </location>
    <ligand>
        <name>(2R)-3-phosphoglycerate</name>
        <dbReference type="ChEBI" id="CHEBI:58272"/>
    </ligand>
</feature>
<keyword evidence="11 12" id="KW-0324">Glycolysis</keyword>
<dbReference type="OrthoDB" id="9808460at2"/>
<dbReference type="GO" id="GO:0006094">
    <property type="term" value="P:gluconeogenesis"/>
    <property type="evidence" value="ECO:0007669"/>
    <property type="project" value="TreeGrafter"/>
</dbReference>
<keyword evidence="12" id="KW-0963">Cytoplasm</keyword>
<comment type="pathway">
    <text evidence="2 12">Carbohydrate degradation; glycolysis; pyruvate from D-glyceraldehyde 3-phosphate: step 2/5.</text>
</comment>
<dbReference type="CDD" id="cd00318">
    <property type="entry name" value="Phosphoglycerate_kinase"/>
    <property type="match status" value="1"/>
</dbReference>
<dbReference type="GO" id="GO:0004618">
    <property type="term" value="F:phosphoglycerate kinase activity"/>
    <property type="evidence" value="ECO:0007669"/>
    <property type="project" value="UniProtKB-UniRule"/>
</dbReference>
<evidence type="ECO:0000256" key="4">
    <source>
        <dbReference type="ARBA" id="ARBA00011245"/>
    </source>
</evidence>
<dbReference type="HAMAP" id="MF_00145">
    <property type="entry name" value="Phosphoglyc_kinase"/>
    <property type="match status" value="1"/>
</dbReference>
<evidence type="ECO:0000256" key="9">
    <source>
        <dbReference type="ARBA" id="ARBA00022777"/>
    </source>
</evidence>
<dbReference type="GO" id="GO:0005524">
    <property type="term" value="F:ATP binding"/>
    <property type="evidence" value="ECO:0007669"/>
    <property type="project" value="UniProtKB-KW"/>
</dbReference>
<evidence type="ECO:0000256" key="6">
    <source>
        <dbReference type="ARBA" id="ARBA00016471"/>
    </source>
</evidence>
<dbReference type="GO" id="GO:0006096">
    <property type="term" value="P:glycolytic process"/>
    <property type="evidence" value="ECO:0007669"/>
    <property type="project" value="UniProtKB-UniRule"/>
</dbReference>
<dbReference type="UniPathway" id="UPA00109">
    <property type="reaction ID" value="UER00185"/>
</dbReference>
<dbReference type="FunFam" id="3.40.50.1260:FF:000006">
    <property type="entry name" value="Phosphoglycerate kinase"/>
    <property type="match status" value="1"/>
</dbReference>
<dbReference type="STRING" id="350688.Clos_0970"/>
<dbReference type="PRINTS" id="PR00477">
    <property type="entry name" value="PHGLYCKINASE"/>
</dbReference>
<dbReference type="EC" id="2.7.2.3" evidence="5 12"/>
<feature type="binding site" evidence="12 14">
    <location>
        <position position="205"/>
    </location>
    <ligand>
        <name>ATP</name>
        <dbReference type="ChEBI" id="CHEBI:30616"/>
    </ligand>
</feature>
<keyword evidence="9 12" id="KW-0418">Kinase</keyword>
<evidence type="ECO:0000313" key="17">
    <source>
        <dbReference type="Proteomes" id="UP000000269"/>
    </source>
</evidence>
<protein>
    <recommendedName>
        <fullName evidence="6 12">Phosphoglycerate kinase</fullName>
        <ecNumber evidence="5 12">2.7.2.3</ecNumber>
    </recommendedName>
</protein>
<feature type="binding site" evidence="12 13">
    <location>
        <begin position="61"/>
        <end position="64"/>
    </location>
    <ligand>
        <name>substrate</name>
    </ligand>
</feature>
<feature type="binding site" evidence="12">
    <location>
        <position position="38"/>
    </location>
    <ligand>
        <name>substrate</name>
    </ligand>
</feature>
<dbReference type="Gene3D" id="3.40.50.1260">
    <property type="entry name" value="Phosphoglycerate kinase, N-terminal domain"/>
    <property type="match status" value="2"/>
</dbReference>
<dbReference type="EMBL" id="CP000853">
    <property type="protein sequence ID" value="ABW18517.1"/>
    <property type="molecule type" value="Genomic_DNA"/>
</dbReference>
<feature type="binding site" evidence="12">
    <location>
        <position position="122"/>
    </location>
    <ligand>
        <name>substrate</name>
    </ligand>
</feature>
<dbReference type="InterPro" id="IPR015824">
    <property type="entry name" value="Phosphoglycerate_kinase_N"/>
</dbReference>
<dbReference type="GO" id="GO:0043531">
    <property type="term" value="F:ADP binding"/>
    <property type="evidence" value="ECO:0007669"/>
    <property type="project" value="TreeGrafter"/>
</dbReference>
<dbReference type="PANTHER" id="PTHR11406:SF23">
    <property type="entry name" value="PHOSPHOGLYCERATE KINASE 1, CHLOROPLASTIC-RELATED"/>
    <property type="match status" value="1"/>
</dbReference>
<dbReference type="SUPFAM" id="SSF53748">
    <property type="entry name" value="Phosphoglycerate kinase"/>
    <property type="match status" value="1"/>
</dbReference>
<feature type="binding site" evidence="12 14">
    <location>
        <begin position="353"/>
        <end position="356"/>
    </location>
    <ligand>
        <name>ATP</name>
        <dbReference type="ChEBI" id="CHEBI:30616"/>
    </ligand>
</feature>
<keyword evidence="8 12" id="KW-0547">Nucleotide-binding</keyword>
<evidence type="ECO:0000256" key="5">
    <source>
        <dbReference type="ARBA" id="ARBA00013061"/>
    </source>
</evidence>
<dbReference type="Pfam" id="PF00162">
    <property type="entry name" value="PGK"/>
    <property type="match status" value="1"/>
</dbReference>
<evidence type="ECO:0000256" key="1">
    <source>
        <dbReference type="ARBA" id="ARBA00000642"/>
    </source>
</evidence>
<dbReference type="PANTHER" id="PTHR11406">
    <property type="entry name" value="PHOSPHOGLYCERATE KINASE"/>
    <property type="match status" value="1"/>
</dbReference>
<comment type="subunit">
    <text evidence="4 12">Monomer.</text>
</comment>
<keyword evidence="10 12" id="KW-0067">ATP-binding</keyword>
<evidence type="ECO:0000256" key="8">
    <source>
        <dbReference type="ARBA" id="ARBA00022741"/>
    </source>
</evidence>
<sequence length="397" mass="42921">MLRKKTLKDLEMKGKKVLVRCDFNVPMDKEGKITDDIRIRAAMPTVEYILENGGSVILMSHLGRPNGEPNPKYSLEPVSKRISELIGREVKFSDDDRVVGESTQKLASELKEGEVLLLQNVRYRKEEEKNEDAFSKELASLADLYVNDAFGTAHRAHSSTAGVASFLPSAMGYLIEKEVGFMGKALESPERPFVAILGGAKVSDKIGVIENLMEKVDALIIGGGMAYTFIKAQGFEVGKSLLEEDKVSLAADLIKKAKEKNIELLLPVDTVVAKEFAAEAQHWTVNSSSMPAETMGLDIGDKTIALFSEKIKEAKTVIWNGPMGVFEMPAFAKGTKEVAKALANSGAITIIGGGDSAAAVEQLGFADRMTHISTGGGASLEFLEGKILPGINVLENK</sequence>
<feature type="binding site" evidence="12 14">
    <location>
        <position position="327"/>
    </location>
    <ligand>
        <name>ATP</name>
        <dbReference type="ChEBI" id="CHEBI:30616"/>
    </ligand>
</feature>
<name>A8MFX9_ALKOO</name>
<dbReference type="PROSITE" id="PS00111">
    <property type="entry name" value="PGLYCERATE_KINASE"/>
    <property type="match status" value="1"/>
</dbReference>
<comment type="subcellular location">
    <subcellularLocation>
        <location evidence="12">Cytoplasm</location>
    </subcellularLocation>
</comment>
<feature type="binding site" evidence="13">
    <location>
        <position position="38"/>
    </location>
    <ligand>
        <name>(2R)-3-phosphoglycerate</name>
        <dbReference type="ChEBI" id="CHEBI:58272"/>
    </ligand>
</feature>
<dbReference type="AlphaFoldDB" id="A8MFX9"/>
<gene>
    <name evidence="12" type="primary">pgk</name>
    <name evidence="16" type="ordered locus">Clos_0970</name>
</gene>
<dbReference type="InterPro" id="IPR036043">
    <property type="entry name" value="Phosphoglycerate_kinase_sf"/>
</dbReference>
<accession>A8MFX9</accession>
<comment type="similarity">
    <text evidence="3 12 15">Belongs to the phosphoglycerate kinase family.</text>
</comment>
<proteinExistence type="inferred from homology"/>
<dbReference type="InterPro" id="IPR015911">
    <property type="entry name" value="Phosphoglycerate_kinase_CS"/>
</dbReference>
<evidence type="ECO:0000256" key="14">
    <source>
        <dbReference type="PIRSR" id="PIRSR000724-2"/>
    </source>
</evidence>
<evidence type="ECO:0000256" key="3">
    <source>
        <dbReference type="ARBA" id="ARBA00008982"/>
    </source>
</evidence>
<organism evidence="16 17">
    <name type="scientific">Alkaliphilus oremlandii (strain OhILAs)</name>
    <name type="common">Clostridium oremlandii (strain OhILAs)</name>
    <dbReference type="NCBI Taxonomy" id="350688"/>
    <lineage>
        <taxon>Bacteria</taxon>
        <taxon>Bacillati</taxon>
        <taxon>Bacillota</taxon>
        <taxon>Clostridia</taxon>
        <taxon>Peptostreptococcales</taxon>
        <taxon>Natronincolaceae</taxon>
        <taxon>Alkaliphilus</taxon>
    </lineage>
</organism>
<evidence type="ECO:0000256" key="11">
    <source>
        <dbReference type="ARBA" id="ARBA00023152"/>
    </source>
</evidence>
<reference evidence="17" key="1">
    <citation type="submission" date="2007-10" db="EMBL/GenBank/DDBJ databases">
        <title>Complete genome of Alkaliphilus oremlandii OhILAs.</title>
        <authorList>
            <person name="Copeland A."/>
            <person name="Lucas S."/>
            <person name="Lapidus A."/>
            <person name="Barry K."/>
            <person name="Detter J.C."/>
            <person name="Glavina del Rio T."/>
            <person name="Hammon N."/>
            <person name="Israni S."/>
            <person name="Dalin E."/>
            <person name="Tice H."/>
            <person name="Pitluck S."/>
            <person name="Chain P."/>
            <person name="Malfatti S."/>
            <person name="Shin M."/>
            <person name="Vergez L."/>
            <person name="Schmutz J."/>
            <person name="Larimer F."/>
            <person name="Land M."/>
            <person name="Hauser L."/>
            <person name="Kyrpides N."/>
            <person name="Mikhailova N."/>
            <person name="Stolz J.F."/>
            <person name="Dawson A."/>
            <person name="Fisher E."/>
            <person name="Crable B."/>
            <person name="Perera E."/>
            <person name="Lisak J."/>
            <person name="Ranganathan M."/>
            <person name="Basu P."/>
            <person name="Richardson P."/>
        </authorList>
    </citation>
    <scope>NUCLEOTIDE SEQUENCE [LARGE SCALE GENOMIC DNA]</scope>
    <source>
        <strain evidence="17">OhILAs</strain>
    </source>
</reference>
<evidence type="ECO:0000256" key="10">
    <source>
        <dbReference type="ARBA" id="ARBA00022840"/>
    </source>
</evidence>
<dbReference type="InterPro" id="IPR001576">
    <property type="entry name" value="Phosphoglycerate_kinase"/>
</dbReference>
<evidence type="ECO:0000256" key="7">
    <source>
        <dbReference type="ARBA" id="ARBA00022679"/>
    </source>
</evidence>
<feature type="binding site" evidence="13">
    <location>
        <position position="155"/>
    </location>
    <ligand>
        <name>(2R)-3-phosphoglycerate</name>
        <dbReference type="ChEBI" id="CHEBI:58272"/>
    </ligand>
</feature>
<evidence type="ECO:0000256" key="2">
    <source>
        <dbReference type="ARBA" id="ARBA00004838"/>
    </source>
</evidence>
<keyword evidence="7 12" id="KW-0808">Transferase</keyword>
<feature type="binding site" evidence="12">
    <location>
        <position position="296"/>
    </location>
    <ligand>
        <name>ATP</name>
        <dbReference type="ChEBI" id="CHEBI:30616"/>
    </ligand>
</feature>